<gene>
    <name evidence="1" type="ORF">Cboi01_000604600</name>
</gene>
<proteinExistence type="predicted"/>
<evidence type="ECO:0000313" key="2">
    <source>
        <dbReference type="Proteomes" id="UP001165101"/>
    </source>
</evidence>
<comment type="caution">
    <text evidence="1">The sequence shown here is derived from an EMBL/GenBank/DDBJ whole genome shotgun (WGS) entry which is preliminary data.</text>
</comment>
<dbReference type="Proteomes" id="UP001165101">
    <property type="component" value="Unassembled WGS sequence"/>
</dbReference>
<evidence type="ECO:0000313" key="1">
    <source>
        <dbReference type="EMBL" id="GMF02163.1"/>
    </source>
</evidence>
<dbReference type="EMBL" id="BSXV01005385">
    <property type="protein sequence ID" value="GMF02163.1"/>
    <property type="molecule type" value="Genomic_DNA"/>
</dbReference>
<accession>A0ACB5U650</accession>
<organism evidence="1 2">
    <name type="scientific">Candida boidinii</name>
    <name type="common">Yeast</name>
    <dbReference type="NCBI Taxonomy" id="5477"/>
    <lineage>
        <taxon>Eukaryota</taxon>
        <taxon>Fungi</taxon>
        <taxon>Dikarya</taxon>
        <taxon>Ascomycota</taxon>
        <taxon>Saccharomycotina</taxon>
        <taxon>Pichiomycetes</taxon>
        <taxon>Pichiales</taxon>
        <taxon>Pichiaceae</taxon>
        <taxon>Ogataea</taxon>
        <taxon>Ogataea/Candida clade</taxon>
    </lineage>
</organism>
<sequence length="303" mass="35083">MGFGDTKNPFAKIFDLPEALRERREKKDKRRKSKGDPITDSSTVDNASFSDHDSRLCGSQLTEESCAELFKYINKCAVELSIRMLKQYITGPTQTSTSHVIVWLYFICALGEAIKKYPAARVPITFFVVKVIPWMKLVPYLNDILYLVRNDDDLKYIYKDRLVDKYKDTSPVIGHFNDNESLWEVWQCWGSLWFDAISYRGDYASVNDTGVIADIFDMPTSGPRYKEEDLKPRYLRIAALATRITYYDFGLIRMDNAFKFNSISEYAKFDQVNEYAAEFINDPTIQQLIDMPDPSFTVNIDNK</sequence>
<protein>
    <submittedName>
        <fullName evidence="1">Unnamed protein product</fullName>
    </submittedName>
</protein>
<name>A0ACB5U650_CANBO</name>
<reference evidence="1" key="1">
    <citation type="submission" date="2023-04" db="EMBL/GenBank/DDBJ databases">
        <title>Candida boidinii NBRC 1967.</title>
        <authorList>
            <person name="Ichikawa N."/>
            <person name="Sato H."/>
            <person name="Tonouchi N."/>
        </authorList>
    </citation>
    <scope>NUCLEOTIDE SEQUENCE</scope>
    <source>
        <strain evidence="1">NBRC 1967</strain>
    </source>
</reference>
<keyword evidence="2" id="KW-1185">Reference proteome</keyword>